<dbReference type="EMBL" id="CP001348">
    <property type="protein sequence ID" value="ACL76263.1"/>
    <property type="molecule type" value="Genomic_DNA"/>
</dbReference>
<dbReference type="OrthoDB" id="1957909at2"/>
<sequence precursor="true">MIIKIIGSVLLICATSLIGFSLAADCSKRPKVLRELQVLLQMLENEISYLSNLLAQSFERIYTSSKTDASLIFKEAAENLSLPGITADTAWEKAVENTYSKLGLNKEDKGILITFGKMLGSSDLEGQINNINLVSSQLKLQEMKAEQMRQKNEKMYKSLGVLSGLAIVVVLF</sequence>
<reference evidence="1 2" key="1">
    <citation type="submission" date="2009-01" db="EMBL/GenBank/DDBJ databases">
        <title>Complete sequence of Clostridium cellulolyticum H10.</title>
        <authorList>
            <consortium name="US DOE Joint Genome Institute"/>
            <person name="Lucas S."/>
            <person name="Copeland A."/>
            <person name="Lapidus A."/>
            <person name="Glavina del Rio T."/>
            <person name="Dalin E."/>
            <person name="Tice H."/>
            <person name="Bruce D."/>
            <person name="Goodwin L."/>
            <person name="Pitluck S."/>
            <person name="Chertkov O."/>
            <person name="Saunders E."/>
            <person name="Brettin T."/>
            <person name="Detter J.C."/>
            <person name="Han C."/>
            <person name="Larimer F."/>
            <person name="Land M."/>
            <person name="Hauser L."/>
            <person name="Kyrpides N."/>
            <person name="Ivanova N."/>
            <person name="Zhou J."/>
            <person name="Richardson P."/>
        </authorList>
    </citation>
    <scope>NUCLEOTIDE SEQUENCE [LARGE SCALE GENOMIC DNA]</scope>
    <source>
        <strain evidence="2">ATCC 35319 / DSM 5812 / JCM 6584 / H10</strain>
    </source>
</reference>
<proteinExistence type="predicted"/>
<dbReference type="Proteomes" id="UP000001349">
    <property type="component" value="Chromosome"/>
</dbReference>
<dbReference type="InterPro" id="IPR014198">
    <property type="entry name" value="Spore_III_AB"/>
</dbReference>
<evidence type="ECO:0000313" key="2">
    <source>
        <dbReference type="Proteomes" id="UP000001349"/>
    </source>
</evidence>
<dbReference type="Pfam" id="PF09548">
    <property type="entry name" value="Spore_III_AB"/>
    <property type="match status" value="1"/>
</dbReference>
<keyword evidence="2" id="KW-1185">Reference proteome</keyword>
<dbReference type="PIRSF" id="PIRSF021435">
    <property type="entry name" value="SpoIIIAB"/>
    <property type="match status" value="1"/>
</dbReference>
<dbReference type="NCBIfam" id="TIGR02833">
    <property type="entry name" value="spore_III_AB"/>
    <property type="match status" value="1"/>
</dbReference>
<evidence type="ECO:0000313" key="1">
    <source>
        <dbReference type="EMBL" id="ACL76263.1"/>
    </source>
</evidence>
<dbReference type="eggNOG" id="ENOG5032S0Q">
    <property type="taxonomic scope" value="Bacteria"/>
</dbReference>
<dbReference type="HOGENOM" id="CLU_120887_1_2_9"/>
<dbReference type="STRING" id="394503.Ccel_1915"/>
<dbReference type="AlphaFoldDB" id="B8I3C0"/>
<accession>B8I3C0</accession>
<dbReference type="RefSeq" id="WP_015925367.1">
    <property type="nucleotide sequence ID" value="NC_011898.1"/>
</dbReference>
<protein>
    <submittedName>
        <fullName evidence="1">Stage III sporulation protein AB</fullName>
    </submittedName>
</protein>
<gene>
    <name evidence="1" type="ordered locus">Ccel_1915</name>
</gene>
<organism evidence="1 2">
    <name type="scientific">Ruminiclostridium cellulolyticum (strain ATCC 35319 / DSM 5812 / JCM 6584 / H10)</name>
    <name type="common">Clostridium cellulolyticum</name>
    <dbReference type="NCBI Taxonomy" id="394503"/>
    <lineage>
        <taxon>Bacteria</taxon>
        <taxon>Bacillati</taxon>
        <taxon>Bacillota</taxon>
        <taxon>Clostridia</taxon>
        <taxon>Eubacteriales</taxon>
        <taxon>Oscillospiraceae</taxon>
        <taxon>Ruminiclostridium</taxon>
    </lineage>
</organism>
<dbReference type="KEGG" id="cce:Ccel_1915"/>
<name>B8I3C0_RUMCH</name>